<dbReference type="Proteomes" id="UP000295604">
    <property type="component" value="Unassembled WGS sequence"/>
</dbReference>
<organism evidence="1 2">
    <name type="scientific">Colletotrichum sidae</name>
    <dbReference type="NCBI Taxonomy" id="1347389"/>
    <lineage>
        <taxon>Eukaryota</taxon>
        <taxon>Fungi</taxon>
        <taxon>Dikarya</taxon>
        <taxon>Ascomycota</taxon>
        <taxon>Pezizomycotina</taxon>
        <taxon>Sordariomycetes</taxon>
        <taxon>Hypocreomycetidae</taxon>
        <taxon>Glomerellales</taxon>
        <taxon>Glomerellaceae</taxon>
        <taxon>Colletotrichum</taxon>
        <taxon>Colletotrichum orbiculare species complex</taxon>
    </lineage>
</organism>
<gene>
    <name evidence="1" type="ORF">C8034_v007690</name>
</gene>
<proteinExistence type="predicted"/>
<dbReference type="EMBL" id="QAPF01000345">
    <property type="protein sequence ID" value="TEA11343.1"/>
    <property type="molecule type" value="Genomic_DNA"/>
</dbReference>
<reference evidence="1 2" key="1">
    <citation type="submission" date="2018-11" db="EMBL/GenBank/DDBJ databases">
        <title>Genome sequence and assembly of Colletotrichum sidae.</title>
        <authorList>
            <person name="Gan P."/>
            <person name="Shirasu K."/>
        </authorList>
    </citation>
    <scope>NUCLEOTIDE SEQUENCE [LARGE SCALE GENOMIC DNA]</scope>
    <source>
        <strain evidence="1 2">CBS 518.97</strain>
    </source>
</reference>
<sequence length="74" mass="8092">MTLVGFECSPTTLGLDLEGRGVARFGDDSACDHHASPPLTGAYERATREPLHRGAEAELRQIGRLYRHNTEGAR</sequence>
<name>A0A4R8T549_9PEZI</name>
<comment type="caution">
    <text evidence="1">The sequence shown here is derived from an EMBL/GenBank/DDBJ whole genome shotgun (WGS) entry which is preliminary data.</text>
</comment>
<evidence type="ECO:0000313" key="1">
    <source>
        <dbReference type="EMBL" id="TEA11343.1"/>
    </source>
</evidence>
<accession>A0A4R8T549</accession>
<keyword evidence="2" id="KW-1185">Reference proteome</keyword>
<protein>
    <submittedName>
        <fullName evidence="1">Uncharacterized protein</fullName>
    </submittedName>
</protein>
<dbReference type="AlphaFoldDB" id="A0A4R8T549"/>
<evidence type="ECO:0000313" key="2">
    <source>
        <dbReference type="Proteomes" id="UP000295604"/>
    </source>
</evidence>